<organism evidence="3 4">
    <name type="scientific">Mya arenaria</name>
    <name type="common">Soft-shell clam</name>
    <dbReference type="NCBI Taxonomy" id="6604"/>
    <lineage>
        <taxon>Eukaryota</taxon>
        <taxon>Metazoa</taxon>
        <taxon>Spiralia</taxon>
        <taxon>Lophotrochozoa</taxon>
        <taxon>Mollusca</taxon>
        <taxon>Bivalvia</taxon>
        <taxon>Autobranchia</taxon>
        <taxon>Heteroconchia</taxon>
        <taxon>Euheterodonta</taxon>
        <taxon>Imparidentia</taxon>
        <taxon>Neoheterodontei</taxon>
        <taxon>Myida</taxon>
        <taxon>Myoidea</taxon>
        <taxon>Myidae</taxon>
        <taxon>Mya</taxon>
    </lineage>
</organism>
<name>A0ABY7ES72_MYAAR</name>
<reference evidence="3" key="1">
    <citation type="submission" date="2022-11" db="EMBL/GenBank/DDBJ databases">
        <title>Centuries of genome instability and evolution in soft-shell clam transmissible cancer (bioRxiv).</title>
        <authorList>
            <person name="Hart S.F.M."/>
            <person name="Yonemitsu M.A."/>
            <person name="Giersch R.M."/>
            <person name="Beal B.F."/>
            <person name="Arriagada G."/>
            <person name="Davis B.W."/>
            <person name="Ostrander E.A."/>
            <person name="Goff S.P."/>
            <person name="Metzger M.J."/>
        </authorList>
    </citation>
    <scope>NUCLEOTIDE SEQUENCE</scope>
    <source>
        <strain evidence="3">MELC-2E11</strain>
        <tissue evidence="3">Siphon/mantle</tissue>
    </source>
</reference>
<feature type="compositionally biased region" description="Acidic residues" evidence="1">
    <location>
        <begin position="110"/>
        <end position="123"/>
    </location>
</feature>
<proteinExistence type="predicted"/>
<feature type="region of interest" description="Disordered" evidence="1">
    <location>
        <begin position="342"/>
        <end position="383"/>
    </location>
</feature>
<feature type="region of interest" description="Disordered" evidence="1">
    <location>
        <begin position="68"/>
        <end position="144"/>
    </location>
</feature>
<evidence type="ECO:0000259" key="2">
    <source>
        <dbReference type="Pfam" id="PF07780"/>
    </source>
</evidence>
<evidence type="ECO:0000313" key="3">
    <source>
        <dbReference type="EMBL" id="WAR11656.1"/>
    </source>
</evidence>
<sequence>MAKLEAQLADMEGEQKKALKRKIKKTRRERGKLQHKMDMKMVLPGDKIDMSDDRELFALTKIKSKKQLETVEEVELSDADEEDEEEDVSNKKKKRIIFDREEKDYGMSDVSDEDEEFDEDDASDGSISLDEANDEENPLLVGKQSKKSKTDMWFSKESFAGLDDEDDEDVEIEKMAEAYQKKGGVIKVVPVDKNPPIKLNAQGLALGTAIVSSRKRKREVIESGYHRYMFNDDNLPDWFAKDEQRHHRVMLPVTKGEIQEYKMKMKAVDANPIRKIAEAKARRRRWREEKARKKADTINDTEEVTDREKWSQIKQVYKKAGLLSKKKKEVTYVVSKRGLAGKKTARPNGVKGPYKVVDGRLKKDIKGKMRAEQRKKGKGKKKR</sequence>
<dbReference type="EMBL" id="CP111019">
    <property type="protein sequence ID" value="WAR11656.1"/>
    <property type="molecule type" value="Genomic_DNA"/>
</dbReference>
<evidence type="ECO:0000313" key="4">
    <source>
        <dbReference type="Proteomes" id="UP001164746"/>
    </source>
</evidence>
<feature type="compositionally biased region" description="Basic residues" evidence="1">
    <location>
        <begin position="18"/>
        <end position="30"/>
    </location>
</feature>
<feature type="compositionally biased region" description="Basic and acidic residues" evidence="1">
    <location>
        <begin position="96"/>
        <end position="106"/>
    </location>
</feature>
<dbReference type="InterPro" id="IPR012920">
    <property type="entry name" value="rRNA_MeTfrase_SPB1-like_C"/>
</dbReference>
<feature type="region of interest" description="Disordered" evidence="1">
    <location>
        <begin position="1"/>
        <end position="46"/>
    </location>
</feature>
<feature type="domain" description="Ribosomal RNA methyltransferase SPB1-like C-terminal" evidence="2">
    <location>
        <begin position="165"/>
        <end position="372"/>
    </location>
</feature>
<accession>A0ABY7ES72</accession>
<feature type="compositionally biased region" description="Basic and acidic residues" evidence="1">
    <location>
        <begin position="357"/>
        <end position="374"/>
    </location>
</feature>
<feature type="compositionally biased region" description="Acidic residues" evidence="1">
    <location>
        <begin position="70"/>
        <end position="87"/>
    </location>
</feature>
<gene>
    <name evidence="3" type="ORF">MAR_025836</name>
</gene>
<dbReference type="Proteomes" id="UP001164746">
    <property type="component" value="Chromosome 8"/>
</dbReference>
<evidence type="ECO:0000256" key="1">
    <source>
        <dbReference type="SAM" id="MobiDB-lite"/>
    </source>
</evidence>
<protein>
    <submittedName>
        <fullName evidence="3">SPB1-like protein</fullName>
    </submittedName>
</protein>
<keyword evidence="4" id="KW-1185">Reference proteome</keyword>
<dbReference type="Pfam" id="PF07780">
    <property type="entry name" value="Spb1_C"/>
    <property type="match status" value="1"/>
</dbReference>